<dbReference type="Proteomes" id="UP000805649">
    <property type="component" value="Unassembled WGS sequence"/>
</dbReference>
<gene>
    <name evidence="1" type="ORF">CTRU02_213391</name>
</gene>
<dbReference type="EMBL" id="VUJX02000009">
    <property type="protein sequence ID" value="KAL0932438.1"/>
    <property type="molecule type" value="Genomic_DNA"/>
</dbReference>
<sequence>MQFSLKFLAFAATFLSMAEATCRSSGPGSQTFDGSSGCIQGKGFDHKCPDNTAFFSCCSNSNCT</sequence>
<proteinExistence type="predicted"/>
<organism evidence="1 2">
    <name type="scientific">Colletotrichum truncatum</name>
    <name type="common">Anthracnose fungus</name>
    <name type="synonym">Colletotrichum capsici</name>
    <dbReference type="NCBI Taxonomy" id="5467"/>
    <lineage>
        <taxon>Eukaryota</taxon>
        <taxon>Fungi</taxon>
        <taxon>Dikarya</taxon>
        <taxon>Ascomycota</taxon>
        <taxon>Pezizomycotina</taxon>
        <taxon>Sordariomycetes</taxon>
        <taxon>Hypocreomycetidae</taxon>
        <taxon>Glomerellales</taxon>
        <taxon>Glomerellaceae</taxon>
        <taxon>Colletotrichum</taxon>
        <taxon>Colletotrichum truncatum species complex</taxon>
    </lineage>
</organism>
<name>A0ACC3YKK7_COLTU</name>
<evidence type="ECO:0000313" key="2">
    <source>
        <dbReference type="Proteomes" id="UP000805649"/>
    </source>
</evidence>
<comment type="caution">
    <text evidence="1">The sequence shown here is derived from an EMBL/GenBank/DDBJ whole genome shotgun (WGS) entry which is preliminary data.</text>
</comment>
<protein>
    <submittedName>
        <fullName evidence="1">Uncharacterized protein</fullName>
    </submittedName>
</protein>
<evidence type="ECO:0000313" key="1">
    <source>
        <dbReference type="EMBL" id="KAL0932438.1"/>
    </source>
</evidence>
<accession>A0ACC3YKK7</accession>
<keyword evidence="2" id="KW-1185">Reference proteome</keyword>
<reference evidence="1 2" key="1">
    <citation type="journal article" date="2020" name="Phytopathology">
        <title>Genome Sequence Resources of Colletotrichum truncatum, C. plurivorum, C. musicola, and C. sojae: Four Species Pathogenic to Soybean (Glycine max).</title>
        <authorList>
            <person name="Rogerio F."/>
            <person name="Boufleur T.R."/>
            <person name="Ciampi-Guillardi M."/>
            <person name="Sukno S.A."/>
            <person name="Thon M.R."/>
            <person name="Massola Junior N.S."/>
            <person name="Baroncelli R."/>
        </authorList>
    </citation>
    <scope>NUCLEOTIDE SEQUENCE [LARGE SCALE GENOMIC DNA]</scope>
    <source>
        <strain evidence="1 2">CMES1059</strain>
    </source>
</reference>